<dbReference type="Proteomes" id="UP001153709">
    <property type="component" value="Chromosome 9"/>
</dbReference>
<feature type="domain" description="PiggyBac transposable element-derived protein" evidence="1">
    <location>
        <begin position="3"/>
        <end position="47"/>
    </location>
</feature>
<dbReference type="AlphaFoldDB" id="A0A9N9TBJ2"/>
<evidence type="ECO:0000313" key="3">
    <source>
        <dbReference type="Proteomes" id="UP001153709"/>
    </source>
</evidence>
<dbReference type="Pfam" id="PF13843">
    <property type="entry name" value="DDE_Tnp_1_7"/>
    <property type="match status" value="1"/>
</dbReference>
<dbReference type="InterPro" id="IPR029526">
    <property type="entry name" value="PGBD"/>
</dbReference>
<evidence type="ECO:0000313" key="2">
    <source>
        <dbReference type="EMBL" id="CAG9840763.1"/>
    </source>
</evidence>
<dbReference type="PANTHER" id="PTHR46599:SF3">
    <property type="entry name" value="PIGGYBAC TRANSPOSABLE ELEMENT-DERIVED PROTEIN 4"/>
    <property type="match status" value="1"/>
</dbReference>
<organism evidence="2 3">
    <name type="scientific">Diabrotica balteata</name>
    <name type="common">Banded cucumber beetle</name>
    <dbReference type="NCBI Taxonomy" id="107213"/>
    <lineage>
        <taxon>Eukaryota</taxon>
        <taxon>Metazoa</taxon>
        <taxon>Ecdysozoa</taxon>
        <taxon>Arthropoda</taxon>
        <taxon>Hexapoda</taxon>
        <taxon>Insecta</taxon>
        <taxon>Pterygota</taxon>
        <taxon>Neoptera</taxon>
        <taxon>Endopterygota</taxon>
        <taxon>Coleoptera</taxon>
        <taxon>Polyphaga</taxon>
        <taxon>Cucujiformia</taxon>
        <taxon>Chrysomeloidea</taxon>
        <taxon>Chrysomelidae</taxon>
        <taxon>Galerucinae</taxon>
        <taxon>Diabroticina</taxon>
        <taxon>Diabroticites</taxon>
        <taxon>Diabrotica</taxon>
    </lineage>
</organism>
<dbReference type="OrthoDB" id="6609151at2759"/>
<evidence type="ECO:0000259" key="1">
    <source>
        <dbReference type="Pfam" id="PF13843"/>
    </source>
</evidence>
<gene>
    <name evidence="2" type="ORF">DIABBA_LOCUS13387</name>
</gene>
<accession>A0A9N9TBJ2</accession>
<dbReference type="EMBL" id="OU898284">
    <property type="protein sequence ID" value="CAG9840763.1"/>
    <property type="molecule type" value="Genomic_DNA"/>
</dbReference>
<reference evidence="2" key="1">
    <citation type="submission" date="2022-01" db="EMBL/GenBank/DDBJ databases">
        <authorList>
            <person name="King R."/>
        </authorList>
    </citation>
    <scope>NUCLEOTIDE SEQUENCE</scope>
</reference>
<keyword evidence="3" id="KW-1185">Reference proteome</keyword>
<proteinExistence type="predicted"/>
<protein>
    <recommendedName>
        <fullName evidence="1">PiggyBac transposable element-derived protein domain-containing protein</fullName>
    </recommendedName>
</protein>
<sequence>MPIYDYNKNMGGVDHFDQYMSTYISWKYRRWWMKLYYYLISTSIVNADISYKMNCIKRNTKPMSALMFRSNLADELTQDNCTRKTPGPKVIVSKTKWKICKHDRYCTKIGHRKTFIHEGKHDGVVL</sequence>
<name>A0A9N9TBJ2_DIABA</name>
<dbReference type="PANTHER" id="PTHR46599">
    <property type="entry name" value="PIGGYBAC TRANSPOSABLE ELEMENT-DERIVED PROTEIN 4"/>
    <property type="match status" value="1"/>
</dbReference>